<evidence type="ECO:0000313" key="3">
    <source>
        <dbReference type="Proteomes" id="UP000011864"/>
    </source>
</evidence>
<evidence type="ECO:0000256" key="1">
    <source>
        <dbReference type="SAM" id="Phobius"/>
    </source>
</evidence>
<dbReference type="KEGG" id="gps:C427_0932"/>
<dbReference type="Proteomes" id="UP000011864">
    <property type="component" value="Chromosome"/>
</dbReference>
<dbReference type="Pfam" id="PF01244">
    <property type="entry name" value="Peptidase_M19"/>
    <property type="match status" value="1"/>
</dbReference>
<dbReference type="InterPro" id="IPR032466">
    <property type="entry name" value="Metal_Hydrolase"/>
</dbReference>
<keyword evidence="3" id="KW-1185">Reference proteome</keyword>
<protein>
    <recommendedName>
        <fullName evidence="4">Peptidase M19</fullName>
    </recommendedName>
</protein>
<accession>M4RHJ4</accession>
<dbReference type="HOGENOM" id="CLU_031404_2_1_6"/>
<sequence length="272" mass="30859">MPTRKTIFKAIAFIATLIFICFFVFFPAQLDKQTNRLHDSTLPVISKQAKTLHEQLFIGDWHSDSLMWKRDLMDQHDYGHVDIPRLQQGNVALQMFTTVTKSPDGINYEANSSDANDNITKLALVSLWPMNTWNSLAERALFQASKALEMTNEFPQQVSLITSKSNLSQFILQRQANPQLLGMLLGTEGSHALDGDLKNIQRLFDSGFRMMSLQHFFDNKLGGSLHGESGAGLTEFGLEALKKCKIWGSCLMCHIHLKKWLKTHWLLAVSLY</sequence>
<dbReference type="AlphaFoldDB" id="M4RHJ4"/>
<dbReference type="PANTHER" id="PTHR10443:SF12">
    <property type="entry name" value="DIPEPTIDASE"/>
    <property type="match status" value="1"/>
</dbReference>
<dbReference type="STRING" id="1129794.C427_0932"/>
<keyword evidence="1" id="KW-0472">Membrane</keyword>
<evidence type="ECO:0008006" key="4">
    <source>
        <dbReference type="Google" id="ProtNLM"/>
    </source>
</evidence>
<keyword evidence="1" id="KW-0812">Transmembrane</keyword>
<dbReference type="eggNOG" id="COG2355">
    <property type="taxonomic scope" value="Bacteria"/>
</dbReference>
<dbReference type="EMBL" id="CP003837">
    <property type="protein sequence ID" value="AGH43041.1"/>
    <property type="molecule type" value="Genomic_DNA"/>
</dbReference>
<dbReference type="InterPro" id="IPR008257">
    <property type="entry name" value="Pept_M19"/>
</dbReference>
<gene>
    <name evidence="2" type="ORF">C427_0932</name>
</gene>
<proteinExistence type="predicted"/>
<dbReference type="GO" id="GO:0006508">
    <property type="term" value="P:proteolysis"/>
    <property type="evidence" value="ECO:0007669"/>
    <property type="project" value="InterPro"/>
</dbReference>
<name>M4RHJ4_9ALTE</name>
<dbReference type="GO" id="GO:0070573">
    <property type="term" value="F:metallodipeptidase activity"/>
    <property type="evidence" value="ECO:0007669"/>
    <property type="project" value="InterPro"/>
</dbReference>
<dbReference type="SUPFAM" id="SSF51556">
    <property type="entry name" value="Metallo-dependent hydrolases"/>
    <property type="match status" value="1"/>
</dbReference>
<feature type="transmembrane region" description="Helical" evidence="1">
    <location>
        <begin position="7"/>
        <end position="26"/>
    </location>
</feature>
<dbReference type="PANTHER" id="PTHR10443">
    <property type="entry name" value="MICROSOMAL DIPEPTIDASE"/>
    <property type="match status" value="1"/>
</dbReference>
<organism evidence="2 3">
    <name type="scientific">Paraglaciecola psychrophila 170</name>
    <dbReference type="NCBI Taxonomy" id="1129794"/>
    <lineage>
        <taxon>Bacteria</taxon>
        <taxon>Pseudomonadati</taxon>
        <taxon>Pseudomonadota</taxon>
        <taxon>Gammaproteobacteria</taxon>
        <taxon>Alteromonadales</taxon>
        <taxon>Alteromonadaceae</taxon>
        <taxon>Paraglaciecola</taxon>
    </lineage>
</organism>
<dbReference type="PATRIC" id="fig|1129794.4.peg.918"/>
<evidence type="ECO:0000313" key="2">
    <source>
        <dbReference type="EMBL" id="AGH43041.1"/>
    </source>
</evidence>
<reference evidence="2 3" key="1">
    <citation type="journal article" date="2013" name="Genome Announc.">
        <title>Complete Genome Sequence of Glaciecola psychrophila Strain 170T.</title>
        <authorList>
            <person name="Yin J."/>
            <person name="Chen J."/>
            <person name="Liu G."/>
            <person name="Yu Y."/>
            <person name="Song L."/>
            <person name="Wang X."/>
            <person name="Qu X."/>
        </authorList>
    </citation>
    <scope>NUCLEOTIDE SEQUENCE [LARGE SCALE GENOMIC DNA]</scope>
    <source>
        <strain evidence="2 3">170</strain>
    </source>
</reference>
<dbReference type="Gene3D" id="3.20.20.140">
    <property type="entry name" value="Metal-dependent hydrolases"/>
    <property type="match status" value="1"/>
</dbReference>
<keyword evidence="1" id="KW-1133">Transmembrane helix</keyword>